<organism evidence="1 2">
    <name type="scientific">Frankliniella fusca</name>
    <dbReference type="NCBI Taxonomy" id="407009"/>
    <lineage>
        <taxon>Eukaryota</taxon>
        <taxon>Metazoa</taxon>
        <taxon>Ecdysozoa</taxon>
        <taxon>Arthropoda</taxon>
        <taxon>Hexapoda</taxon>
        <taxon>Insecta</taxon>
        <taxon>Pterygota</taxon>
        <taxon>Neoptera</taxon>
        <taxon>Paraneoptera</taxon>
        <taxon>Thysanoptera</taxon>
        <taxon>Terebrantia</taxon>
        <taxon>Thripoidea</taxon>
        <taxon>Thripidae</taxon>
        <taxon>Frankliniella</taxon>
    </lineage>
</organism>
<gene>
    <name evidence="1" type="ORF">KUF71_017769</name>
</gene>
<reference evidence="1" key="2">
    <citation type="journal article" date="2023" name="BMC Genomics">
        <title>Pest status, molecular evolution, and epigenetic factors derived from the genome assembly of Frankliniella fusca, a thysanopteran phytovirus vector.</title>
        <authorList>
            <person name="Catto M.A."/>
            <person name="Labadie P.E."/>
            <person name="Jacobson A.L."/>
            <person name="Kennedy G.G."/>
            <person name="Srinivasan R."/>
            <person name="Hunt B.G."/>
        </authorList>
    </citation>
    <scope>NUCLEOTIDE SEQUENCE</scope>
    <source>
        <strain evidence="1">PL_HMW_Pooled</strain>
    </source>
</reference>
<dbReference type="InterPro" id="IPR036910">
    <property type="entry name" value="HMG_box_dom_sf"/>
</dbReference>
<dbReference type="GO" id="GO:0005634">
    <property type="term" value="C:nucleus"/>
    <property type="evidence" value="ECO:0007669"/>
    <property type="project" value="UniProtKB-ARBA"/>
</dbReference>
<proteinExistence type="predicted"/>
<dbReference type="EMBL" id="JAHWGI010001396">
    <property type="protein sequence ID" value="KAK3929309.1"/>
    <property type="molecule type" value="Genomic_DNA"/>
</dbReference>
<evidence type="ECO:0000313" key="2">
    <source>
        <dbReference type="Proteomes" id="UP001219518"/>
    </source>
</evidence>
<protein>
    <submittedName>
        <fullName evidence="1">High mobility group protein C</fullName>
    </submittedName>
</protein>
<evidence type="ECO:0000313" key="1">
    <source>
        <dbReference type="EMBL" id="KAK3929309.1"/>
    </source>
</evidence>
<dbReference type="Proteomes" id="UP001219518">
    <property type="component" value="Unassembled WGS sequence"/>
</dbReference>
<dbReference type="Gene3D" id="1.10.30.10">
    <property type="entry name" value="High mobility group box domain"/>
    <property type="match status" value="1"/>
</dbReference>
<sequence>MTKSNSRNPFINYYLKVARRMRGKPVTVIAKVAARRWRAMSQTKRLQYYRACGTGYNWGASLPSSRRRCDSGLHGRPPAVSRSPFINFFVHMYKQMGRDMPVTKVARMAARKWRCMSVPERRTYFEAACRFGGGRRRRR</sequence>
<keyword evidence="2" id="KW-1185">Reference proteome</keyword>
<dbReference type="SUPFAM" id="SSF47095">
    <property type="entry name" value="HMG-box"/>
    <property type="match status" value="2"/>
</dbReference>
<dbReference type="AlphaFoldDB" id="A0AAE1HXC0"/>
<accession>A0AAE1HXC0</accession>
<comment type="caution">
    <text evidence="1">The sequence shown here is derived from an EMBL/GenBank/DDBJ whole genome shotgun (WGS) entry which is preliminary data.</text>
</comment>
<reference evidence="1" key="1">
    <citation type="submission" date="2021-07" db="EMBL/GenBank/DDBJ databases">
        <authorList>
            <person name="Catto M.A."/>
            <person name="Jacobson A."/>
            <person name="Kennedy G."/>
            <person name="Labadie P."/>
            <person name="Hunt B.G."/>
            <person name="Srinivasan R."/>
        </authorList>
    </citation>
    <scope>NUCLEOTIDE SEQUENCE</scope>
    <source>
        <strain evidence="1">PL_HMW_Pooled</strain>
        <tissue evidence="1">Head</tissue>
    </source>
</reference>
<name>A0AAE1HXC0_9NEOP</name>